<evidence type="ECO:0000313" key="12">
    <source>
        <dbReference type="Proteomes" id="UP000887572"/>
    </source>
</evidence>
<dbReference type="InterPro" id="IPR021109">
    <property type="entry name" value="Peptidase_aspartic_dom_sf"/>
</dbReference>
<dbReference type="InterPro" id="IPR003712">
    <property type="entry name" value="Cyanate_lyase_C"/>
</dbReference>
<dbReference type="Gene3D" id="3.30.420.10">
    <property type="entry name" value="Ribonuclease H-like superfamily/Ribonuclease H"/>
    <property type="match status" value="1"/>
</dbReference>
<organism evidence="12 13">
    <name type="scientific">Globodera rostochiensis</name>
    <name type="common">Golden nematode worm</name>
    <name type="synonym">Heterodera rostochiensis</name>
    <dbReference type="NCBI Taxonomy" id="31243"/>
    <lineage>
        <taxon>Eukaryota</taxon>
        <taxon>Metazoa</taxon>
        <taxon>Ecdysozoa</taxon>
        <taxon>Nematoda</taxon>
        <taxon>Chromadorea</taxon>
        <taxon>Rhabditida</taxon>
        <taxon>Tylenchina</taxon>
        <taxon>Tylenchomorpha</taxon>
        <taxon>Tylenchoidea</taxon>
        <taxon>Heteroderidae</taxon>
        <taxon>Heteroderinae</taxon>
        <taxon>Globodera</taxon>
    </lineage>
</organism>
<dbReference type="GO" id="GO:0003676">
    <property type="term" value="F:nucleic acid binding"/>
    <property type="evidence" value="ECO:0007669"/>
    <property type="project" value="InterPro"/>
</dbReference>
<keyword evidence="6" id="KW-0378">Hydrolase</keyword>
<dbReference type="InterPro" id="IPR041577">
    <property type="entry name" value="RT_RNaseH_2"/>
</dbReference>
<keyword evidence="12" id="KW-1185">Reference proteome</keyword>
<evidence type="ECO:0000259" key="11">
    <source>
        <dbReference type="PROSITE" id="PS50994"/>
    </source>
</evidence>
<dbReference type="InterPro" id="IPR000477">
    <property type="entry name" value="RT_dom"/>
</dbReference>
<dbReference type="Pfam" id="PF23309">
    <property type="entry name" value="DUF7083"/>
    <property type="match status" value="1"/>
</dbReference>
<proteinExistence type="predicted"/>
<dbReference type="PANTHER" id="PTHR37984:SF5">
    <property type="entry name" value="PROTEIN NYNRIN-LIKE"/>
    <property type="match status" value="1"/>
</dbReference>
<dbReference type="Gene3D" id="3.10.10.10">
    <property type="entry name" value="HIV Type 1 Reverse Transcriptase, subunit A, domain 1"/>
    <property type="match status" value="1"/>
</dbReference>
<dbReference type="Gene3D" id="1.10.340.70">
    <property type="match status" value="1"/>
</dbReference>
<name>A0A914HVY1_GLORO</name>
<protein>
    <recommendedName>
        <fullName evidence="1">RNA-directed DNA polymerase</fullName>
        <ecNumber evidence="1">2.7.7.49</ecNumber>
    </recommendedName>
</protein>
<evidence type="ECO:0000256" key="2">
    <source>
        <dbReference type="ARBA" id="ARBA00022679"/>
    </source>
</evidence>
<dbReference type="FunFam" id="3.30.420.10:FF:000063">
    <property type="entry name" value="Retrovirus-related Pol polyprotein from transposon 297-like Protein"/>
    <property type="match status" value="1"/>
</dbReference>
<dbReference type="PANTHER" id="PTHR37984">
    <property type="entry name" value="PROTEIN CBG26694"/>
    <property type="match status" value="1"/>
</dbReference>
<dbReference type="Pfam" id="PF17917">
    <property type="entry name" value="RT_RNaseH"/>
    <property type="match status" value="1"/>
</dbReference>
<dbReference type="CDD" id="cd01647">
    <property type="entry name" value="RT_LTR"/>
    <property type="match status" value="1"/>
</dbReference>
<dbReference type="FunFam" id="3.30.70.270:FF:000020">
    <property type="entry name" value="Transposon Tf2-6 polyprotein-like Protein"/>
    <property type="match status" value="1"/>
</dbReference>
<evidence type="ECO:0000256" key="7">
    <source>
        <dbReference type="ARBA" id="ARBA00022918"/>
    </source>
</evidence>
<evidence type="ECO:0000256" key="1">
    <source>
        <dbReference type="ARBA" id="ARBA00012493"/>
    </source>
</evidence>
<feature type="compositionally biased region" description="Polar residues" evidence="9">
    <location>
        <begin position="1314"/>
        <end position="1325"/>
    </location>
</feature>
<dbReference type="SMART" id="SM01116">
    <property type="entry name" value="Cyanate_lyase"/>
    <property type="match status" value="1"/>
</dbReference>
<dbReference type="Proteomes" id="UP000887572">
    <property type="component" value="Unplaced"/>
</dbReference>
<dbReference type="SUPFAM" id="SSF53098">
    <property type="entry name" value="Ribonuclease H-like"/>
    <property type="match status" value="1"/>
</dbReference>
<sequence length="1501" mass="169650">MADLVQLLQQLLTAQAEQQNQFSQALQAMITPEKQNAELFSTINTQVSEFMYSPETDETFHTWYERYGPYIETDGSALPDTMKVRYETFTMRKAPSQSPLDFATQVSASCEKSKMDLTRDEVKSLIFTTGLGEEDRDLRERCLKLMEDARQKGAAIKFSALVEECRTVLTLRSSASALSHLAGGSNSVTNSISVRPQRVSERVGRQQFKSPNRSRHNSVNQHRSPATRTQPTNKHHAPPPYPCRWCKAMHWMSDCPKRPNGPNYRRPAQRGSEWRSPHRTRDGSNKRLDSMTVLSMDSDNEQWITVKCAINGNMVSLMVDTGSRLTVIQTQLWEKLGRPPLNGVKRKGRSYSGAEFEISGSFLCSVTYSGVTLELECFVTPQGILNLFGLPWIRAFEHALHRPIATTLPPEAVSSMVTAAPTNAGDLTSHLKSEFPQVFSEGLGKCTKMKAHLHLKPDATPVFCRPRPVPHGARDAVDAELDRLLKIGAIKQIDYSKWAAPIVAVKKRSGDTRVCIDFSTGLNNNIELHRHPLPLPADIFYGIRGTSVFSQIDFRDAYLQVELDDESKALVGLNTHRGLFQYQRLPFGIKSAPSIFQKLMDELVAGLQGVFVYLDDFVVASNSVHEHFTALHELFRRLDQWGMRVKMSKCQFLCSKLKFLGHVISAEGIRPDPARSAAIRLMPAPSDIQTLRAFLGAINYYSRFVKQMREIRAPLDALLKKDAKWDWGSEQQQAFEKAKQILQSDLIITQYDPHKPIVVAADASRYGNGASISHTFSDGSEKFRNFSRMVYGRPFTLLTDHKPLLSIFGAKSGIPIYTASRLQRWALILLNYDFKIQYISTKNFGQVDSLSRLIAVQKEADDEERVIASAEINQNLGNDTEETDFVASAVDYVFHSNIEQLPISALEVAECTQHDEVLHQVSDHCRTRWPKEAASSSLAAYFVHRAKITEVQGCLLFGGRVIIPTALRRRILTYLHFTHPGVVRMKSLARRFVYWPRIDTDIERWVRDCPECALSARTPPKVPLRPWPSAGAVYERLHMDFAGPCNDGFKYLVVVDAHSKWPEVIKMNTTSPPLLITQLTWLFSRYGFPKEIVSDNGPPFRSHDFSLFCRSRGIKQSFSPPFHPQSNGQAERFVDILKRQMRKCARNDKEWLQNSLLAYRSTPSEVLQGRTPAELFLGRPIRTILSLVKPSLRPVKHCATDQHRERMAKQFNRRHSARERPFQIGDRVMFLYYHNNKRTWTPGQIIGGSGVIWRVKAPGLDVVTIRHANQMRANPIHDIPIVPAEPTLPDQANGTDQTTTQIQPTRRVRFADEQQPQPNEAQTDGEQPIRRSARTRTPTRFLSPDASKSKYDLGSTVLPADPLLYRFNEVQDIHIAPPTDSPLLQVLSVYGPRVFFHGFSAPTFRPGVSAPGVSAPGVLPMTTLYGPALKELIHEEFGDGIMSAIDFKVDVQREEDAERILKTGCDLWLTTRSTPPPLNPSTAVDCLSERQRIRSFWRDRS</sequence>
<dbReference type="InterPro" id="IPR036581">
    <property type="entry name" value="Cyanate_lyase_C_sf"/>
</dbReference>
<dbReference type="Gene3D" id="2.40.70.10">
    <property type="entry name" value="Acid Proteases"/>
    <property type="match status" value="1"/>
</dbReference>
<dbReference type="Pfam" id="PF00078">
    <property type="entry name" value="RVT_1"/>
    <property type="match status" value="1"/>
</dbReference>
<keyword evidence="4" id="KW-0540">Nuclease</keyword>
<dbReference type="InterPro" id="IPR036397">
    <property type="entry name" value="RNaseH_sf"/>
</dbReference>
<feature type="domain" description="Reverse transcriptase" evidence="10">
    <location>
        <begin position="486"/>
        <end position="664"/>
    </location>
</feature>
<evidence type="ECO:0000256" key="4">
    <source>
        <dbReference type="ARBA" id="ARBA00022722"/>
    </source>
</evidence>
<feature type="compositionally biased region" description="Polar residues" evidence="9">
    <location>
        <begin position="207"/>
        <end position="232"/>
    </location>
</feature>
<keyword evidence="5" id="KW-0255">Endonuclease</keyword>
<reference evidence="13" key="1">
    <citation type="submission" date="2022-11" db="UniProtKB">
        <authorList>
            <consortium name="WormBaseParasite"/>
        </authorList>
    </citation>
    <scope>IDENTIFICATION</scope>
</reference>
<keyword evidence="2" id="KW-0808">Transferase</keyword>
<dbReference type="Gene3D" id="3.30.70.270">
    <property type="match status" value="2"/>
</dbReference>
<dbReference type="SUPFAM" id="SSF55234">
    <property type="entry name" value="Cyanase C-terminal domain"/>
    <property type="match status" value="1"/>
</dbReference>
<feature type="region of interest" description="Disordered" evidence="9">
    <location>
        <begin position="180"/>
        <end position="238"/>
    </location>
</feature>
<dbReference type="InterPro" id="IPR041373">
    <property type="entry name" value="RT_RNaseH"/>
</dbReference>
<dbReference type="SUPFAM" id="SSF50630">
    <property type="entry name" value="Acid proteases"/>
    <property type="match status" value="1"/>
</dbReference>
<feature type="region of interest" description="Disordered" evidence="9">
    <location>
        <begin position="260"/>
        <end position="285"/>
    </location>
</feature>
<keyword evidence="3" id="KW-0548">Nucleotidyltransferase</keyword>
<dbReference type="GO" id="GO:0042575">
    <property type="term" value="C:DNA polymerase complex"/>
    <property type="evidence" value="ECO:0007669"/>
    <property type="project" value="UniProtKB-ARBA"/>
</dbReference>
<dbReference type="Pfam" id="PF17921">
    <property type="entry name" value="Integrase_H2C2"/>
    <property type="match status" value="1"/>
</dbReference>
<dbReference type="InterPro" id="IPR001584">
    <property type="entry name" value="Integrase_cat-core"/>
</dbReference>
<dbReference type="Gene3D" id="3.30.1160.10">
    <property type="entry name" value="Cyanate lyase, C-terminal domain"/>
    <property type="match status" value="1"/>
</dbReference>
<dbReference type="InterPro" id="IPR055510">
    <property type="entry name" value="DUF7083"/>
</dbReference>
<dbReference type="EC" id="2.7.7.49" evidence="1"/>
<evidence type="ECO:0000256" key="6">
    <source>
        <dbReference type="ARBA" id="ARBA00022801"/>
    </source>
</evidence>
<accession>A0A914HVY1</accession>
<feature type="compositionally biased region" description="Polar residues" evidence="9">
    <location>
        <begin position="1290"/>
        <end position="1304"/>
    </location>
</feature>
<dbReference type="Pfam" id="PF13650">
    <property type="entry name" value="Asp_protease_2"/>
    <property type="match status" value="1"/>
</dbReference>
<dbReference type="Pfam" id="PF17919">
    <property type="entry name" value="RT_RNaseH_2"/>
    <property type="match status" value="1"/>
</dbReference>
<dbReference type="InterPro" id="IPR012337">
    <property type="entry name" value="RNaseH-like_sf"/>
</dbReference>
<dbReference type="GO" id="GO:0004519">
    <property type="term" value="F:endonuclease activity"/>
    <property type="evidence" value="ECO:0007669"/>
    <property type="project" value="UniProtKB-KW"/>
</dbReference>
<dbReference type="InterPro" id="IPR043502">
    <property type="entry name" value="DNA/RNA_pol_sf"/>
</dbReference>
<dbReference type="PROSITE" id="PS50994">
    <property type="entry name" value="INTEGRASE"/>
    <property type="match status" value="1"/>
</dbReference>
<dbReference type="SUPFAM" id="SSF56672">
    <property type="entry name" value="DNA/RNA polymerases"/>
    <property type="match status" value="1"/>
</dbReference>
<evidence type="ECO:0000256" key="9">
    <source>
        <dbReference type="SAM" id="MobiDB-lite"/>
    </source>
</evidence>
<dbReference type="GO" id="GO:0016787">
    <property type="term" value="F:hydrolase activity"/>
    <property type="evidence" value="ECO:0007669"/>
    <property type="project" value="UniProtKB-KW"/>
</dbReference>
<feature type="compositionally biased region" description="Basic and acidic residues" evidence="9">
    <location>
        <begin position="272"/>
        <end position="285"/>
    </location>
</feature>
<evidence type="ECO:0000256" key="5">
    <source>
        <dbReference type="ARBA" id="ARBA00022759"/>
    </source>
</evidence>
<dbReference type="InterPro" id="IPR050951">
    <property type="entry name" value="Retrovirus_Pol_polyprotein"/>
</dbReference>
<dbReference type="Pfam" id="PF00665">
    <property type="entry name" value="rve"/>
    <property type="match status" value="1"/>
</dbReference>
<keyword evidence="7" id="KW-0695">RNA-directed DNA polymerase</keyword>
<dbReference type="InterPro" id="IPR043128">
    <property type="entry name" value="Rev_trsase/Diguanyl_cyclase"/>
</dbReference>
<evidence type="ECO:0000259" key="10">
    <source>
        <dbReference type="PROSITE" id="PS50878"/>
    </source>
</evidence>
<dbReference type="InterPro" id="IPR041588">
    <property type="entry name" value="Integrase_H2C2"/>
</dbReference>
<dbReference type="PROSITE" id="PS50878">
    <property type="entry name" value="RT_POL"/>
    <property type="match status" value="1"/>
</dbReference>
<dbReference type="FunFam" id="1.10.340.70:FF:000003">
    <property type="entry name" value="Protein CBG25708"/>
    <property type="match status" value="1"/>
</dbReference>
<feature type="region of interest" description="Disordered" evidence="9">
    <location>
        <begin position="1280"/>
        <end position="1353"/>
    </location>
</feature>
<evidence type="ECO:0000256" key="8">
    <source>
        <dbReference type="ARBA" id="ARBA00023268"/>
    </source>
</evidence>
<keyword evidence="8" id="KW-0511">Multifunctional enzyme</keyword>
<evidence type="ECO:0000313" key="13">
    <source>
        <dbReference type="WBParaSite" id="Gr19_v10_g4269.t4"/>
    </source>
</evidence>
<evidence type="ECO:0000256" key="3">
    <source>
        <dbReference type="ARBA" id="ARBA00022695"/>
    </source>
</evidence>
<dbReference type="WBParaSite" id="Gr19_v10_g4269.t4">
    <property type="protein sequence ID" value="Gr19_v10_g4269.t4"/>
    <property type="gene ID" value="Gr19_v10_g4269"/>
</dbReference>
<dbReference type="GO" id="GO:0015074">
    <property type="term" value="P:DNA integration"/>
    <property type="evidence" value="ECO:0007669"/>
    <property type="project" value="InterPro"/>
</dbReference>
<dbReference type="Pfam" id="PF02560">
    <property type="entry name" value="Cyanate_lyase"/>
    <property type="match status" value="1"/>
</dbReference>
<dbReference type="GO" id="GO:0003964">
    <property type="term" value="F:RNA-directed DNA polymerase activity"/>
    <property type="evidence" value="ECO:0007669"/>
    <property type="project" value="UniProtKB-KW"/>
</dbReference>
<feature type="domain" description="Integrase catalytic" evidence="11">
    <location>
        <begin position="1022"/>
        <end position="1180"/>
    </location>
</feature>